<sequence length="105" mass="11319">MLLFTENCEEWRRFSDCGARFLGLFGRSGGYWLAGSWVSELFPVTLGGGTVARSGGFAKGETRGSGGFGFISGDYFIGKSGKRRGFWSCRSLAGIRGDGGRKVNE</sequence>
<organism evidence="1">
    <name type="scientific">Spongospora subterranea</name>
    <dbReference type="NCBI Taxonomy" id="70186"/>
    <lineage>
        <taxon>Eukaryota</taxon>
        <taxon>Sar</taxon>
        <taxon>Rhizaria</taxon>
        <taxon>Endomyxa</taxon>
        <taxon>Phytomyxea</taxon>
        <taxon>Plasmodiophorida</taxon>
        <taxon>Plasmodiophoridae</taxon>
        <taxon>Spongospora</taxon>
    </lineage>
</organism>
<accession>A0A0H5REA2</accession>
<dbReference type="EMBL" id="HACM01011886">
    <property type="protein sequence ID" value="CRZ12328.1"/>
    <property type="molecule type" value="Transcribed_RNA"/>
</dbReference>
<dbReference type="AlphaFoldDB" id="A0A0H5REA2"/>
<reference evidence="1" key="1">
    <citation type="submission" date="2015-04" db="EMBL/GenBank/DDBJ databases">
        <title>The genome sequence of the plant pathogenic Rhizarian Plasmodiophora brassicae reveals insights in its biotrophic life cycle and the origin of chitin synthesis.</title>
        <authorList>
            <person name="Schwelm A."/>
            <person name="Fogelqvist J."/>
            <person name="Knaust A."/>
            <person name="Julke S."/>
            <person name="Lilja T."/>
            <person name="Dhandapani V."/>
            <person name="Bonilla-Rosso G."/>
            <person name="Karlsson M."/>
            <person name="Shevchenko A."/>
            <person name="Choi S.R."/>
            <person name="Kim H.G."/>
            <person name="Park J.Y."/>
            <person name="Lim Y.P."/>
            <person name="Ludwig-Muller J."/>
            <person name="Dixelius C."/>
        </authorList>
    </citation>
    <scope>NUCLEOTIDE SEQUENCE</scope>
    <source>
        <tissue evidence="1">Potato root galls</tissue>
    </source>
</reference>
<protein>
    <submittedName>
        <fullName evidence="1">Uncharacterized protein</fullName>
    </submittedName>
</protein>
<name>A0A0H5REA2_9EUKA</name>
<evidence type="ECO:0000313" key="1">
    <source>
        <dbReference type="EMBL" id="CRZ12328.1"/>
    </source>
</evidence>
<proteinExistence type="predicted"/>